<accession>A0AAE0GK80</accession>
<evidence type="ECO:0008006" key="3">
    <source>
        <dbReference type="Google" id="ProtNLM"/>
    </source>
</evidence>
<reference evidence="1 2" key="1">
    <citation type="journal article" date="2015" name="Genome Biol. Evol.">
        <title>Comparative Genomics of a Bacterivorous Green Alga Reveals Evolutionary Causalities and Consequences of Phago-Mixotrophic Mode of Nutrition.</title>
        <authorList>
            <person name="Burns J.A."/>
            <person name="Paasch A."/>
            <person name="Narechania A."/>
            <person name="Kim E."/>
        </authorList>
    </citation>
    <scope>NUCLEOTIDE SEQUENCE [LARGE SCALE GENOMIC DNA]</scope>
    <source>
        <strain evidence="1 2">PLY_AMNH</strain>
    </source>
</reference>
<protein>
    <recommendedName>
        <fullName evidence="3">Metal-binding protein</fullName>
    </recommendedName>
</protein>
<dbReference type="Proteomes" id="UP001190700">
    <property type="component" value="Unassembled WGS sequence"/>
</dbReference>
<dbReference type="Pfam" id="PF09876">
    <property type="entry name" value="DUF2103"/>
    <property type="match status" value="1"/>
</dbReference>
<evidence type="ECO:0000313" key="2">
    <source>
        <dbReference type="Proteomes" id="UP001190700"/>
    </source>
</evidence>
<dbReference type="InterPro" id="IPR018664">
    <property type="entry name" value="DUF2103_metal-binding"/>
</dbReference>
<keyword evidence="2" id="KW-1185">Reference proteome</keyword>
<name>A0AAE0GK80_9CHLO</name>
<comment type="caution">
    <text evidence="1">The sequence shown here is derived from an EMBL/GenBank/DDBJ whole genome shotgun (WGS) entry which is preliminary data.</text>
</comment>
<evidence type="ECO:0000313" key="1">
    <source>
        <dbReference type="EMBL" id="KAK3278931.1"/>
    </source>
</evidence>
<organism evidence="1 2">
    <name type="scientific">Cymbomonas tetramitiformis</name>
    <dbReference type="NCBI Taxonomy" id="36881"/>
    <lineage>
        <taxon>Eukaryota</taxon>
        <taxon>Viridiplantae</taxon>
        <taxon>Chlorophyta</taxon>
        <taxon>Pyramimonadophyceae</taxon>
        <taxon>Pyramimonadales</taxon>
        <taxon>Pyramimonadaceae</taxon>
        <taxon>Cymbomonas</taxon>
    </lineage>
</organism>
<dbReference type="EMBL" id="LGRX02005214">
    <property type="protein sequence ID" value="KAK3278931.1"/>
    <property type="molecule type" value="Genomic_DNA"/>
</dbReference>
<proteinExistence type="predicted"/>
<sequence length="116" mass="12823">MNVCFAYRARVALALSSVSNFCTTTARIVSNHGTNIHTLIPFLQKLARCAGIKTLIPGRLGQNRGRDKVFRIAVTVPTPSGWKLVARKGDQAQEVFCVTNLNRDQLAKLVEQVSQR</sequence>
<gene>
    <name evidence="1" type="ORF">CYMTET_13163</name>
</gene>
<dbReference type="AlphaFoldDB" id="A0AAE0GK80"/>